<evidence type="ECO:0000313" key="3">
    <source>
        <dbReference type="EMBL" id="KAK2551624.1"/>
    </source>
</evidence>
<dbReference type="Pfam" id="PF20231">
    <property type="entry name" value="DUF6589"/>
    <property type="match status" value="1"/>
</dbReference>
<evidence type="ECO:0000313" key="4">
    <source>
        <dbReference type="Proteomes" id="UP001249851"/>
    </source>
</evidence>
<reference evidence="3" key="2">
    <citation type="journal article" date="2023" name="Science">
        <title>Genomic signatures of disease resistance in endangered staghorn corals.</title>
        <authorList>
            <person name="Vollmer S.V."/>
            <person name="Selwyn J.D."/>
            <person name="Despard B.A."/>
            <person name="Roesel C.L."/>
        </authorList>
    </citation>
    <scope>NUCLEOTIDE SEQUENCE</scope>
    <source>
        <strain evidence="3">K2</strain>
    </source>
</reference>
<feature type="compositionally biased region" description="Polar residues" evidence="1">
    <location>
        <begin position="683"/>
        <end position="697"/>
    </location>
</feature>
<proteinExistence type="predicted"/>
<sequence length="895" mass="100214">MDPRTSVISLPELAPSVRTSAAKSLRFPGPTTCTSELAPSVGNSAAKSLKFPGPTTCTSYFAPADPAHGLAFVAEESRENKQQRRYIYLSGCNRTLAKDYEAIAKALTFGPPQRLAKAVLKCKLLSKHVIESVLNLLSNEVSGLCSRKTPSLLRKCGKEDLANFKFQSLCYEWRERSPLFFSFLMTRCISGRSRDQAVKWLPSAVVAGSVLLKQRNQEMNATASVLGVLLKTGSIEANLNRLCKLKLTCSNTSTLSKLDILGAHHNEVLITAKERIFQEQVKLKELTQRVTDQVHACSGNCLEDCLEAQASLEAQDLLKQHQMASHPGFVIAFDNIDLELKVKNMTMSKQNRDIHWVNHKMFINRVHGNSLPCNGPRCDLSEVSNSNFLPSIKDQKRQRFNYIVLVSRILTQYFDAFEPLKDVCIQHIPHKYSKEMCEKSTKVPLGIIFKNENLNEDMLTILRQFYTYLPTSGDNEVDPQLFAGDQLTVERAVNVVASVSNGYTPEDRLEGMNFQIGDWHAGVKILSLIFKKFFSAKSDGDTCSLYSDRTLIDRRNVKAEPQSAYHADRDFLVLVIQARVIAAAMTELSFTDKSSQPVKCPLHEDLQRQRKVAKLQYLHKVSSLIVDKVVFDDNSVNGLLEQILRAQETQDALDLQPRTADGRCPFSFKFDGVSRRRHEASHNPPSNDASCQEMTSTSEDPCQSEVSLKDDVYNYNCALLADGLFFLNFLDAVSEGDGFRLITQCKFMMLYCRADGHHSNKYALECLYQAFCVNALLSPRDCERFVWNRSVNNKGGRGKNIPLDLEVEHSNLFNKAAVRNLGANVTEKAVQRISFSEGGTANMTAGVDESLNRLIGSGRHTSSSADRDLGELIKRAVITKGFTEVPNRQYQHLRV</sequence>
<dbReference type="AlphaFoldDB" id="A0AAD9PYY0"/>
<comment type="caution">
    <text evidence="3">The sequence shown here is derived from an EMBL/GenBank/DDBJ whole genome shotgun (WGS) entry which is preliminary data.</text>
</comment>
<accession>A0AAD9PYY0</accession>
<protein>
    <recommendedName>
        <fullName evidence="2">DUF6589 domain-containing protein</fullName>
    </recommendedName>
</protein>
<feature type="region of interest" description="Disordered" evidence="1">
    <location>
        <begin position="677"/>
        <end position="697"/>
    </location>
</feature>
<gene>
    <name evidence="3" type="ORF">P5673_027387</name>
</gene>
<evidence type="ECO:0000259" key="2">
    <source>
        <dbReference type="Pfam" id="PF20231"/>
    </source>
</evidence>
<keyword evidence="4" id="KW-1185">Reference proteome</keyword>
<dbReference type="InterPro" id="IPR046496">
    <property type="entry name" value="DUF6589"/>
</dbReference>
<reference evidence="3" key="1">
    <citation type="journal article" date="2023" name="G3 (Bethesda)">
        <title>Whole genome assembly and annotation of the endangered Caribbean coral Acropora cervicornis.</title>
        <authorList>
            <person name="Selwyn J.D."/>
            <person name="Vollmer S.V."/>
        </authorList>
    </citation>
    <scope>NUCLEOTIDE SEQUENCE</scope>
    <source>
        <strain evidence="3">K2</strain>
    </source>
</reference>
<evidence type="ECO:0000256" key="1">
    <source>
        <dbReference type="SAM" id="MobiDB-lite"/>
    </source>
</evidence>
<dbReference type="EMBL" id="JARQWQ010000095">
    <property type="protein sequence ID" value="KAK2551624.1"/>
    <property type="molecule type" value="Genomic_DNA"/>
</dbReference>
<dbReference type="Proteomes" id="UP001249851">
    <property type="component" value="Unassembled WGS sequence"/>
</dbReference>
<feature type="domain" description="DUF6589" evidence="2">
    <location>
        <begin position="384"/>
        <end position="852"/>
    </location>
</feature>
<organism evidence="3 4">
    <name type="scientific">Acropora cervicornis</name>
    <name type="common">Staghorn coral</name>
    <dbReference type="NCBI Taxonomy" id="6130"/>
    <lineage>
        <taxon>Eukaryota</taxon>
        <taxon>Metazoa</taxon>
        <taxon>Cnidaria</taxon>
        <taxon>Anthozoa</taxon>
        <taxon>Hexacorallia</taxon>
        <taxon>Scleractinia</taxon>
        <taxon>Astrocoeniina</taxon>
        <taxon>Acroporidae</taxon>
        <taxon>Acropora</taxon>
    </lineage>
</organism>
<name>A0AAD9PYY0_ACRCE</name>